<feature type="chain" id="PRO_5045742192" evidence="8">
    <location>
        <begin position="30"/>
        <end position="1051"/>
    </location>
</feature>
<dbReference type="PANTHER" id="PTHR30069:SF46">
    <property type="entry name" value="OAR PROTEIN"/>
    <property type="match status" value="1"/>
</dbReference>
<dbReference type="InterPro" id="IPR039426">
    <property type="entry name" value="TonB-dep_rcpt-like"/>
</dbReference>
<comment type="subcellular location">
    <subcellularLocation>
        <location evidence="1 7">Cell outer membrane</location>
        <topology evidence="1 7">Multi-pass membrane protein</topology>
    </subcellularLocation>
</comment>
<evidence type="ECO:0000259" key="9">
    <source>
        <dbReference type="Pfam" id="PF25183"/>
    </source>
</evidence>
<keyword evidence="5 7" id="KW-0472">Membrane</keyword>
<keyword evidence="4 7" id="KW-0812">Transmembrane</keyword>
<dbReference type="Gene3D" id="2.170.130.10">
    <property type="entry name" value="TonB-dependent receptor, plug domain"/>
    <property type="match status" value="1"/>
</dbReference>
<organism evidence="10 11">
    <name type="scientific">Pendulispora rubella</name>
    <dbReference type="NCBI Taxonomy" id="2741070"/>
    <lineage>
        <taxon>Bacteria</taxon>
        <taxon>Pseudomonadati</taxon>
        <taxon>Myxococcota</taxon>
        <taxon>Myxococcia</taxon>
        <taxon>Myxococcales</taxon>
        <taxon>Sorangiineae</taxon>
        <taxon>Pendulisporaceae</taxon>
        <taxon>Pendulispora</taxon>
    </lineage>
</organism>
<evidence type="ECO:0000256" key="3">
    <source>
        <dbReference type="ARBA" id="ARBA00022452"/>
    </source>
</evidence>
<dbReference type="InterPro" id="IPR036942">
    <property type="entry name" value="Beta-barrel_TonB_sf"/>
</dbReference>
<evidence type="ECO:0000256" key="8">
    <source>
        <dbReference type="SAM" id="SignalP"/>
    </source>
</evidence>
<evidence type="ECO:0000256" key="6">
    <source>
        <dbReference type="ARBA" id="ARBA00023237"/>
    </source>
</evidence>
<keyword evidence="2 7" id="KW-0813">Transport</keyword>
<keyword evidence="10" id="KW-0675">Receptor</keyword>
<dbReference type="PROSITE" id="PS52016">
    <property type="entry name" value="TONB_DEPENDENT_REC_3"/>
    <property type="match status" value="1"/>
</dbReference>
<dbReference type="InterPro" id="IPR013784">
    <property type="entry name" value="Carb-bd-like_fold"/>
</dbReference>
<proteinExistence type="inferred from homology"/>
<dbReference type="Pfam" id="PF13620">
    <property type="entry name" value="CarboxypepD_reg"/>
    <property type="match status" value="1"/>
</dbReference>
<dbReference type="Gene3D" id="2.60.40.1120">
    <property type="entry name" value="Carboxypeptidase-like, regulatory domain"/>
    <property type="match status" value="1"/>
</dbReference>
<evidence type="ECO:0000256" key="1">
    <source>
        <dbReference type="ARBA" id="ARBA00004571"/>
    </source>
</evidence>
<dbReference type="Gene3D" id="2.40.170.20">
    <property type="entry name" value="TonB-dependent receptor, beta-barrel domain"/>
    <property type="match status" value="1"/>
</dbReference>
<dbReference type="Pfam" id="PF25183">
    <property type="entry name" value="OMP_b-brl_4"/>
    <property type="match status" value="1"/>
</dbReference>
<keyword evidence="6 7" id="KW-0998">Cell outer membrane</keyword>
<dbReference type="SUPFAM" id="SSF56935">
    <property type="entry name" value="Porins"/>
    <property type="match status" value="1"/>
</dbReference>
<reference evidence="10" key="1">
    <citation type="submission" date="2021-12" db="EMBL/GenBank/DDBJ databases">
        <title>Discovery of the Pendulisporaceae a myxobacterial family with distinct sporulation behavior and unique specialized metabolism.</title>
        <authorList>
            <person name="Garcia R."/>
            <person name="Popoff A."/>
            <person name="Bader C.D."/>
            <person name="Loehr J."/>
            <person name="Walesch S."/>
            <person name="Walt C."/>
            <person name="Boldt J."/>
            <person name="Bunk B."/>
            <person name="Haeckl F.J.F.P.J."/>
            <person name="Gunesch A.P."/>
            <person name="Birkelbach J."/>
            <person name="Nuebel U."/>
            <person name="Pietschmann T."/>
            <person name="Bach T."/>
            <person name="Mueller R."/>
        </authorList>
    </citation>
    <scope>NUCLEOTIDE SEQUENCE</scope>
    <source>
        <strain evidence="10">MSr11367</strain>
    </source>
</reference>
<accession>A0ABZ2LGV1</accession>
<dbReference type="SUPFAM" id="SSF49452">
    <property type="entry name" value="Starch-binding domain-like"/>
    <property type="match status" value="1"/>
</dbReference>
<evidence type="ECO:0000256" key="2">
    <source>
        <dbReference type="ARBA" id="ARBA00022448"/>
    </source>
</evidence>
<keyword evidence="11" id="KW-1185">Reference proteome</keyword>
<dbReference type="Proteomes" id="UP001374803">
    <property type="component" value="Chromosome"/>
</dbReference>
<dbReference type="EMBL" id="CP089983">
    <property type="protein sequence ID" value="WXB09001.1"/>
    <property type="molecule type" value="Genomic_DNA"/>
</dbReference>
<feature type="signal peptide" evidence="8">
    <location>
        <begin position="1"/>
        <end position="29"/>
    </location>
</feature>
<sequence>MRLGLFRPHFGPSIAAFFIAATTVTAANAQQGAAVLTGKIVDASSGRGLADTVVALTSLALQGEQVVSTDDTGTYRIPSLPPGTYTLRLEKPGYRLYARDQIQLRADATIRLDADLLPESLSAQEVSVTAHAPTIDVGSTTGGTNVNADFVSRIPLVTPGASGGAQRSFESVAQAAPGAHADLYGTSINGTTSPENSYVIDGMRTNSPKYGTNGAPLSMEFVKELNVLSSGYMPEYGRSTGGVLNVVTKSGSNEYHGSAWANWTPGNLEGARQYPYFTGTAVQTRRSLANVYDIGFDQSGPIIKDRLWYYVGFDVARTVYNLDRSVYKSAYAADGSPTGTSELPGLSQRYKATATSYQLFAKLDYRHDANNKFALTFAATPMTAGGSGEFALNPNTGLVEYALNEQNLAGSYSGLARTRYLGAYDTILNWVSSFDNKSKNLETTLGWHHELDGSLGADGFAIGSGLGFSAVPGISSYRRSIPSYHDLSDFENVPGCGTFAAVKADGTRLSLPTCPMQTYRAGGPGFTDEQVLDTYAAKSVLTILAKGLGHHIVKVGADLELSTSWHNRGYSGTRLYSESSNGTRFDEWRGYGYLKGPDDPVFIDRLVTRSNSINVGGFVQETWAIADKITVNAGIRYDSQFLIGTDGKLFMSFPHQVSPRIGAIFDPTQHGRSKIFASYARYYESVPLNIADRGTGESHVLSTARGAACDPLNPSMVRVCQSDEARQHFNAKGGWGSRGLPDRTYGPYVSGKVVVDPDLSPQSTSEVTAGGEYELVKNGRIGATYVRRWLNNAVESMSNDETASYFVGNPGKGIAREFPEAIRNYDSGTAYFMKTFADGWLAQISYTLSWLRGNLAGLYKPETAQLDPNSTTTFDLKSMLVNQVGDLPGDRRHSIKVYAAKDFALSRTSLLTLGGSIQARSGAPTNFLGSHPIYGPDEVYILPRGSGERLPWTSSANTHVGYMWRFESGVSLSVAVDIFNLLNFDAVLGRDERYTRADVLPIPNGSRADLANGVKTATGGALSAQQVNPNFGSANQYQEPRQFRFGIRGSF</sequence>
<protein>
    <submittedName>
        <fullName evidence="10">TonB-dependent receptor</fullName>
    </submittedName>
</protein>
<evidence type="ECO:0000256" key="7">
    <source>
        <dbReference type="PROSITE-ProRule" id="PRU01360"/>
    </source>
</evidence>
<keyword evidence="3 7" id="KW-1134">Transmembrane beta strand</keyword>
<keyword evidence="8" id="KW-0732">Signal</keyword>
<name>A0ABZ2LGV1_9BACT</name>
<evidence type="ECO:0000256" key="4">
    <source>
        <dbReference type="ARBA" id="ARBA00022692"/>
    </source>
</evidence>
<evidence type="ECO:0000313" key="11">
    <source>
        <dbReference type="Proteomes" id="UP001374803"/>
    </source>
</evidence>
<dbReference type="InterPro" id="IPR037066">
    <property type="entry name" value="Plug_dom_sf"/>
</dbReference>
<dbReference type="PANTHER" id="PTHR30069">
    <property type="entry name" value="TONB-DEPENDENT OUTER MEMBRANE RECEPTOR"/>
    <property type="match status" value="1"/>
</dbReference>
<evidence type="ECO:0000313" key="10">
    <source>
        <dbReference type="EMBL" id="WXB09001.1"/>
    </source>
</evidence>
<dbReference type="InterPro" id="IPR057601">
    <property type="entry name" value="Oar-like_b-barrel"/>
</dbReference>
<dbReference type="RefSeq" id="WP_394838674.1">
    <property type="nucleotide sequence ID" value="NZ_CP089929.1"/>
</dbReference>
<comment type="similarity">
    <text evidence="7">Belongs to the TonB-dependent receptor family.</text>
</comment>
<gene>
    <name evidence="10" type="ORF">LVJ94_17425</name>
</gene>
<feature type="domain" description="TonB-dependent transporter Oar-like beta-barrel" evidence="9">
    <location>
        <begin position="247"/>
        <end position="641"/>
    </location>
</feature>
<evidence type="ECO:0000256" key="5">
    <source>
        <dbReference type="ARBA" id="ARBA00023136"/>
    </source>
</evidence>